<dbReference type="Proteomes" id="UP000552935">
    <property type="component" value="Unassembled WGS sequence"/>
</dbReference>
<dbReference type="PANTHER" id="PTHR43364:SF4">
    <property type="entry name" value="NAD(P)-LINKED OXIDOREDUCTASE SUPERFAMILY PROTEIN"/>
    <property type="match status" value="1"/>
</dbReference>
<feature type="domain" description="NADP-dependent oxidoreductase" evidence="2">
    <location>
        <begin position="51"/>
        <end position="348"/>
    </location>
</feature>
<dbReference type="Gene3D" id="3.20.20.100">
    <property type="entry name" value="NADP-dependent oxidoreductase domain"/>
    <property type="match status" value="1"/>
</dbReference>
<dbReference type="PANTHER" id="PTHR43364">
    <property type="entry name" value="NADH-SPECIFIC METHYLGLYOXAL REDUCTASE-RELATED"/>
    <property type="match status" value="1"/>
</dbReference>
<comment type="caution">
    <text evidence="3">The sequence shown here is derived from an EMBL/GenBank/DDBJ whole genome shotgun (WGS) entry which is preliminary data.</text>
</comment>
<dbReference type="InterPro" id="IPR050523">
    <property type="entry name" value="AKR_Detox_Biosynth"/>
</dbReference>
<name>A0A508Z4J3_LACRH</name>
<dbReference type="EMBL" id="SSHM01000001">
    <property type="protein sequence ID" value="THC79436.1"/>
    <property type="molecule type" value="Genomic_DNA"/>
</dbReference>
<dbReference type="GO" id="GO:0016491">
    <property type="term" value="F:oxidoreductase activity"/>
    <property type="evidence" value="ECO:0007669"/>
    <property type="project" value="UniProtKB-KW"/>
</dbReference>
<accession>A0A508Z4J3</accession>
<reference evidence="4 5" key="1">
    <citation type="submission" date="2019-04" db="EMBL/GenBank/DDBJ databases">
        <title>Genome Announcement to Ensure Probiotic Safety of Lactobacillus rhamnosus UBLR-58.</title>
        <authorList>
            <person name="Sulthana A."/>
            <person name="Lakshmi S.G."/>
            <person name="Madempudi R.S."/>
        </authorList>
    </citation>
    <scope>NUCLEOTIDE SEQUENCE [LARGE SCALE GENOMIC DNA]</scope>
    <source>
        <strain evidence="4 5">UBLR-58</strain>
    </source>
</reference>
<sequence length="360" mass="40658">MQYTDLVLILISVNREPKINFLFAAYHVTYERIFQLKYRLLGKTGYKISEVSLGTWQLGGKWGAPFDANVARETLDEAYDRGVNFFDTADGYQGGESEKMVGAFVKEHPDVHFTTKIGRKEEPLTAEHFDPDHIRRYVDESRQNMGLDSLDVVLLHCPPMQVYYQPETFFTLDALQKAGKIRHYGVSIERAEEGIKALDYDTAVVEVIFNMFRLRPADTFFPLAKQHNVGILARVPLASGLLTGKFDEKTQFAPTDQRANNRHGEHFSKGETFSGVDYLTGVKAARELKERLGSDNLAATALRFILMYDAVSAVIPGASNPTQIERNTDAAEMPALTPDQMAVVKDVYERMIKNPVGYEW</sequence>
<evidence type="ECO:0000256" key="1">
    <source>
        <dbReference type="ARBA" id="ARBA00023002"/>
    </source>
</evidence>
<keyword evidence="1" id="KW-0560">Oxidoreductase</keyword>
<evidence type="ECO:0000313" key="4">
    <source>
        <dbReference type="EMBL" id="THC79436.1"/>
    </source>
</evidence>
<dbReference type="EMBL" id="JACCKI010000008">
    <property type="protein sequence ID" value="NZA05516.1"/>
    <property type="molecule type" value="Genomic_DNA"/>
</dbReference>
<evidence type="ECO:0000313" key="6">
    <source>
        <dbReference type="Proteomes" id="UP000552935"/>
    </source>
</evidence>
<evidence type="ECO:0000313" key="5">
    <source>
        <dbReference type="Proteomes" id="UP000307517"/>
    </source>
</evidence>
<dbReference type="InterPro" id="IPR036812">
    <property type="entry name" value="NAD(P)_OxRdtase_dom_sf"/>
</dbReference>
<dbReference type="InterPro" id="IPR023210">
    <property type="entry name" value="NADP_OxRdtase_dom"/>
</dbReference>
<gene>
    <name evidence="4" type="ORF">E6L36_02850</name>
    <name evidence="3" type="ORF">H0N82_10550</name>
</gene>
<evidence type="ECO:0000259" key="2">
    <source>
        <dbReference type="Pfam" id="PF00248"/>
    </source>
</evidence>
<dbReference type="RefSeq" id="WP_005692258.1">
    <property type="nucleotide sequence ID" value="NZ_CABFNI010000016.1"/>
</dbReference>
<dbReference type="Pfam" id="PF00248">
    <property type="entry name" value="Aldo_ket_red"/>
    <property type="match status" value="1"/>
</dbReference>
<dbReference type="CDD" id="cd19086">
    <property type="entry name" value="AKR_AKR11C1"/>
    <property type="match status" value="1"/>
</dbReference>
<dbReference type="SUPFAM" id="SSF51430">
    <property type="entry name" value="NAD(P)-linked oxidoreductase"/>
    <property type="match status" value="1"/>
</dbReference>
<organism evidence="3 6">
    <name type="scientific">Lacticaseibacillus rhamnosus</name>
    <name type="common">Lactobacillus rhamnosus</name>
    <dbReference type="NCBI Taxonomy" id="47715"/>
    <lineage>
        <taxon>Bacteria</taxon>
        <taxon>Bacillati</taxon>
        <taxon>Bacillota</taxon>
        <taxon>Bacilli</taxon>
        <taxon>Lactobacillales</taxon>
        <taxon>Lactobacillaceae</taxon>
        <taxon>Lacticaseibacillus</taxon>
    </lineage>
</organism>
<dbReference type="GO" id="GO:0005829">
    <property type="term" value="C:cytosol"/>
    <property type="evidence" value="ECO:0007669"/>
    <property type="project" value="TreeGrafter"/>
</dbReference>
<protein>
    <submittedName>
        <fullName evidence="3">Aldo/keto reductase</fullName>
    </submittedName>
</protein>
<dbReference type="AlphaFoldDB" id="A0A508Z4J3"/>
<evidence type="ECO:0000313" key="3">
    <source>
        <dbReference type="EMBL" id="NZA05516.1"/>
    </source>
</evidence>
<proteinExistence type="predicted"/>
<reference evidence="3 6" key="2">
    <citation type="submission" date="2020-07" db="EMBL/GenBank/DDBJ databases">
        <title>Organ Donor 1.</title>
        <authorList>
            <person name="Marsh A.J."/>
            <person name="Azcarate-Peril M.A."/>
        </authorList>
    </citation>
    <scope>NUCLEOTIDE SEQUENCE [LARGE SCALE GENOMIC DNA]</scope>
    <source>
        <strain evidence="3 6">AMC0712</strain>
    </source>
</reference>
<dbReference type="Proteomes" id="UP000307517">
    <property type="component" value="Unassembled WGS sequence"/>
</dbReference>